<dbReference type="Gene3D" id="3.30.310.70">
    <property type="entry name" value="TT1751-like domain"/>
    <property type="match status" value="1"/>
</dbReference>
<gene>
    <name evidence="2" type="ORF">MYCIT1_LOCUS23567</name>
</gene>
<reference evidence="2" key="1">
    <citation type="submission" date="2023-11" db="EMBL/GenBank/DDBJ databases">
        <authorList>
            <person name="De Vega J J."/>
            <person name="De Vega J J."/>
        </authorList>
    </citation>
    <scope>NUCLEOTIDE SEQUENCE</scope>
</reference>
<evidence type="ECO:0000259" key="1">
    <source>
        <dbReference type="Pfam" id="PF03625"/>
    </source>
</evidence>
<dbReference type="Pfam" id="PF03625">
    <property type="entry name" value="DUF302"/>
    <property type="match status" value="1"/>
</dbReference>
<sequence>MKKTVTTHTFQLVHVCTELPFEQVTASLQASLGEKRAAAGLIGATSLEDFQNRVETSKGPSDFMHFIEFNHGNWLQLFSDTPSPRAVVYVLGNPLIAHTMVKHDMRAALNVPYRLLVLQQGNGTDILYHLPSSLIALDSSEELKAAAGVLDEKLEQLVANITSV</sequence>
<dbReference type="EMBL" id="CAVNYO010000405">
    <property type="protein sequence ID" value="CAK5275671.1"/>
    <property type="molecule type" value="Genomic_DNA"/>
</dbReference>
<keyword evidence="3" id="KW-1185">Reference proteome</keyword>
<dbReference type="Proteomes" id="UP001295794">
    <property type="component" value="Unassembled WGS sequence"/>
</dbReference>
<feature type="domain" description="DUF302" evidence="1">
    <location>
        <begin position="70"/>
        <end position="131"/>
    </location>
</feature>
<evidence type="ECO:0000313" key="3">
    <source>
        <dbReference type="Proteomes" id="UP001295794"/>
    </source>
</evidence>
<protein>
    <recommendedName>
        <fullName evidence="1">DUF302 domain-containing protein</fullName>
    </recommendedName>
</protein>
<comment type="caution">
    <text evidence="2">The sequence shown here is derived from an EMBL/GenBank/DDBJ whole genome shotgun (WGS) entry which is preliminary data.</text>
</comment>
<dbReference type="SUPFAM" id="SSF103247">
    <property type="entry name" value="TT1751-like"/>
    <property type="match status" value="1"/>
</dbReference>
<accession>A0AAD2HIP3</accession>
<evidence type="ECO:0000313" key="2">
    <source>
        <dbReference type="EMBL" id="CAK5275671.1"/>
    </source>
</evidence>
<dbReference type="InterPro" id="IPR005180">
    <property type="entry name" value="DUF302"/>
</dbReference>
<dbReference type="CDD" id="cd14797">
    <property type="entry name" value="DUF302"/>
    <property type="match status" value="1"/>
</dbReference>
<organism evidence="2 3">
    <name type="scientific">Mycena citricolor</name>
    <dbReference type="NCBI Taxonomy" id="2018698"/>
    <lineage>
        <taxon>Eukaryota</taxon>
        <taxon>Fungi</taxon>
        <taxon>Dikarya</taxon>
        <taxon>Basidiomycota</taxon>
        <taxon>Agaricomycotina</taxon>
        <taxon>Agaricomycetes</taxon>
        <taxon>Agaricomycetidae</taxon>
        <taxon>Agaricales</taxon>
        <taxon>Marasmiineae</taxon>
        <taxon>Mycenaceae</taxon>
        <taxon>Mycena</taxon>
    </lineage>
</organism>
<proteinExistence type="predicted"/>
<dbReference type="InterPro" id="IPR035923">
    <property type="entry name" value="TT1751-like_sf"/>
</dbReference>
<name>A0AAD2HIP3_9AGAR</name>
<dbReference type="AlphaFoldDB" id="A0AAD2HIP3"/>